<comment type="caution">
    <text evidence="9">The sequence shown here is derived from an EMBL/GenBank/DDBJ whole genome shotgun (WGS) entry which is preliminary data.</text>
</comment>
<feature type="domain" description="Glucosamine/galactosamine-6-phosphate isomerase" evidence="8">
    <location>
        <begin position="7"/>
        <end position="229"/>
    </location>
</feature>
<dbReference type="InterPro" id="IPR037171">
    <property type="entry name" value="NagB/RpiA_transferase-like"/>
</dbReference>
<evidence type="ECO:0000313" key="10">
    <source>
        <dbReference type="Proteomes" id="UP000765802"/>
    </source>
</evidence>
<dbReference type="InterPro" id="IPR005900">
    <property type="entry name" value="6-phosphogluconolactonase_DevB"/>
</dbReference>
<dbReference type="SUPFAM" id="SSF100950">
    <property type="entry name" value="NagB/RpiA/CoA transferase-like"/>
    <property type="match status" value="1"/>
</dbReference>
<evidence type="ECO:0000259" key="8">
    <source>
        <dbReference type="Pfam" id="PF01182"/>
    </source>
</evidence>
<gene>
    <name evidence="7" type="primary">pgl</name>
    <name evidence="9" type="ORF">BC349_12900</name>
</gene>
<sequence length="241" mass="27163">MLHILPNAESVATAAAEFITEKIETVLKTRDRFTIALSGGSTPKRLHQLLAEAPYSNRIDWTRLHIFWGDERYVPLEDERNNAKMAYDTLLNKVPVPAEQIHIMRTDLPDPEESARQYETILHTYFDGKENSFDLLLLGMGDDGHTLSLFPGTEVIHETGKWCTAFFLKQQEMFRVTLTRTIANQSACILFLTTGKAKAPALKEVLEGPPNINIYPSQVIQPVNGTTHWIVDEAAACLLTR</sequence>
<keyword evidence="10" id="KW-1185">Reference proteome</keyword>
<evidence type="ECO:0000256" key="2">
    <source>
        <dbReference type="ARBA" id="ARBA00002681"/>
    </source>
</evidence>
<comment type="catalytic activity">
    <reaction evidence="1 7">
        <text>6-phospho-D-glucono-1,5-lactone + H2O = 6-phospho-D-gluconate + H(+)</text>
        <dbReference type="Rhea" id="RHEA:12556"/>
        <dbReference type="ChEBI" id="CHEBI:15377"/>
        <dbReference type="ChEBI" id="CHEBI:15378"/>
        <dbReference type="ChEBI" id="CHEBI:57955"/>
        <dbReference type="ChEBI" id="CHEBI:58759"/>
        <dbReference type="EC" id="3.1.1.31"/>
    </reaction>
</comment>
<keyword evidence="7" id="KW-0378">Hydrolase</keyword>
<evidence type="ECO:0000256" key="4">
    <source>
        <dbReference type="ARBA" id="ARBA00010662"/>
    </source>
</evidence>
<dbReference type="RefSeq" id="WP_187257266.1">
    <property type="nucleotide sequence ID" value="NZ_JBHULF010000007.1"/>
</dbReference>
<dbReference type="InterPro" id="IPR006148">
    <property type="entry name" value="Glc/Gal-6P_isomerase"/>
</dbReference>
<dbReference type="PANTHER" id="PTHR11054:SF0">
    <property type="entry name" value="6-PHOSPHOGLUCONOLACTONASE"/>
    <property type="match status" value="1"/>
</dbReference>
<evidence type="ECO:0000256" key="7">
    <source>
        <dbReference type="RuleBase" id="RU365095"/>
    </source>
</evidence>
<reference evidence="9 10" key="1">
    <citation type="submission" date="2016-07" db="EMBL/GenBank/DDBJ databases">
        <title>Genome analysis of Flavihumibacter stibioxidans YS-17.</title>
        <authorList>
            <person name="Shi K."/>
            <person name="Han Y."/>
            <person name="Wang G."/>
        </authorList>
    </citation>
    <scope>NUCLEOTIDE SEQUENCE [LARGE SCALE GENOMIC DNA]</scope>
    <source>
        <strain evidence="9 10">YS-17</strain>
    </source>
</reference>
<dbReference type="EC" id="3.1.1.31" evidence="5 7"/>
<dbReference type="Pfam" id="PF01182">
    <property type="entry name" value="Glucosamine_iso"/>
    <property type="match status" value="1"/>
</dbReference>
<comment type="function">
    <text evidence="2 7">Hydrolysis of 6-phosphogluconolactone to 6-phosphogluconate.</text>
</comment>
<protein>
    <recommendedName>
        <fullName evidence="6 7">6-phosphogluconolactonase</fullName>
        <shortName evidence="7">6PGL</shortName>
        <ecNumber evidence="5 7">3.1.1.31</ecNumber>
    </recommendedName>
</protein>
<dbReference type="Proteomes" id="UP000765802">
    <property type="component" value="Unassembled WGS sequence"/>
</dbReference>
<dbReference type="CDD" id="cd01400">
    <property type="entry name" value="6PGL"/>
    <property type="match status" value="1"/>
</dbReference>
<evidence type="ECO:0000256" key="3">
    <source>
        <dbReference type="ARBA" id="ARBA00004961"/>
    </source>
</evidence>
<dbReference type="Gene3D" id="3.40.50.1360">
    <property type="match status" value="1"/>
</dbReference>
<dbReference type="NCBIfam" id="TIGR01198">
    <property type="entry name" value="pgl"/>
    <property type="match status" value="1"/>
</dbReference>
<evidence type="ECO:0000313" key="9">
    <source>
        <dbReference type="EMBL" id="MBC6491954.1"/>
    </source>
</evidence>
<dbReference type="EMBL" id="MBUA01000023">
    <property type="protein sequence ID" value="MBC6491954.1"/>
    <property type="molecule type" value="Genomic_DNA"/>
</dbReference>
<dbReference type="InterPro" id="IPR039104">
    <property type="entry name" value="6PGL"/>
</dbReference>
<organism evidence="9 10">
    <name type="scientific">Flavihumibacter stibioxidans</name>
    <dbReference type="NCBI Taxonomy" id="1834163"/>
    <lineage>
        <taxon>Bacteria</taxon>
        <taxon>Pseudomonadati</taxon>
        <taxon>Bacteroidota</taxon>
        <taxon>Chitinophagia</taxon>
        <taxon>Chitinophagales</taxon>
        <taxon>Chitinophagaceae</taxon>
        <taxon>Flavihumibacter</taxon>
    </lineage>
</organism>
<evidence type="ECO:0000256" key="1">
    <source>
        <dbReference type="ARBA" id="ARBA00000832"/>
    </source>
</evidence>
<comment type="pathway">
    <text evidence="3 7">Carbohydrate degradation; pentose phosphate pathway; D-ribulose 5-phosphate from D-glucose 6-phosphate (oxidative stage): step 2/3.</text>
</comment>
<accession>A0ABR7MAU3</accession>
<proteinExistence type="inferred from homology"/>
<evidence type="ECO:0000256" key="5">
    <source>
        <dbReference type="ARBA" id="ARBA00013198"/>
    </source>
</evidence>
<dbReference type="PANTHER" id="PTHR11054">
    <property type="entry name" value="6-PHOSPHOGLUCONOLACTONASE"/>
    <property type="match status" value="1"/>
</dbReference>
<comment type="similarity">
    <text evidence="4 7">Belongs to the glucosamine/galactosamine-6-phosphate isomerase family. 6-phosphogluconolactonase subfamily.</text>
</comment>
<name>A0ABR7MAU3_9BACT</name>
<evidence type="ECO:0000256" key="6">
    <source>
        <dbReference type="ARBA" id="ARBA00020337"/>
    </source>
</evidence>